<dbReference type="AlphaFoldDB" id="A0A4P6Q3T7"/>
<feature type="compositionally biased region" description="Basic and acidic residues" evidence="1">
    <location>
        <begin position="112"/>
        <end position="124"/>
    </location>
</feature>
<evidence type="ECO:0000256" key="1">
    <source>
        <dbReference type="SAM" id="MobiDB-lite"/>
    </source>
</evidence>
<name>A0A4P6Q3T7_9ACTN</name>
<dbReference type="EMBL" id="CP036455">
    <property type="protein sequence ID" value="QBI55358.1"/>
    <property type="molecule type" value="Genomic_DNA"/>
</dbReference>
<feature type="compositionally biased region" description="Basic residues" evidence="1">
    <location>
        <begin position="182"/>
        <end position="193"/>
    </location>
</feature>
<proteinExistence type="predicted"/>
<protein>
    <recommendedName>
        <fullName evidence="4">(2Fe-2S) ferredoxin domain-containing protein</fullName>
    </recommendedName>
</protein>
<feature type="compositionally biased region" description="Basic and acidic residues" evidence="1">
    <location>
        <begin position="194"/>
        <end position="214"/>
    </location>
</feature>
<evidence type="ECO:0000313" key="3">
    <source>
        <dbReference type="Proteomes" id="UP000292235"/>
    </source>
</evidence>
<dbReference type="OrthoDB" id="3295094at2"/>
<keyword evidence="3" id="KW-1185">Reference proteome</keyword>
<feature type="compositionally biased region" description="Basic and acidic residues" evidence="1">
    <location>
        <begin position="137"/>
        <end position="155"/>
    </location>
</feature>
<feature type="region of interest" description="Disordered" evidence="1">
    <location>
        <begin position="101"/>
        <end position="220"/>
    </location>
</feature>
<dbReference type="KEGG" id="strr:EKD16_17970"/>
<organism evidence="2 3">
    <name type="scientific">Streptomonospora litoralis</name>
    <dbReference type="NCBI Taxonomy" id="2498135"/>
    <lineage>
        <taxon>Bacteria</taxon>
        <taxon>Bacillati</taxon>
        <taxon>Actinomycetota</taxon>
        <taxon>Actinomycetes</taxon>
        <taxon>Streptosporangiales</taxon>
        <taxon>Nocardiopsidaceae</taxon>
        <taxon>Streptomonospora</taxon>
    </lineage>
</organism>
<evidence type="ECO:0000313" key="2">
    <source>
        <dbReference type="EMBL" id="QBI55358.1"/>
    </source>
</evidence>
<feature type="compositionally biased region" description="Basic and acidic residues" evidence="1">
    <location>
        <begin position="166"/>
        <end position="181"/>
    </location>
</feature>
<accession>A0A4P6Q3T7</accession>
<dbReference type="RefSeq" id="WP_131099380.1">
    <property type="nucleotide sequence ID" value="NZ_CP036455.1"/>
</dbReference>
<evidence type="ECO:0008006" key="4">
    <source>
        <dbReference type="Google" id="ProtNLM"/>
    </source>
</evidence>
<dbReference type="Proteomes" id="UP000292235">
    <property type="component" value="Chromosome"/>
</dbReference>
<feature type="compositionally biased region" description="Basic residues" evidence="1">
    <location>
        <begin position="125"/>
        <end position="136"/>
    </location>
</feature>
<gene>
    <name evidence="2" type="ORF">EKD16_17970</name>
</gene>
<reference evidence="2 3" key="1">
    <citation type="submission" date="2019-02" db="EMBL/GenBank/DDBJ databases">
        <authorList>
            <person name="Khodamoradi S."/>
            <person name="Hahnke R.L."/>
            <person name="Kaempfer P."/>
            <person name="Schumann P."/>
            <person name="Rohde M."/>
            <person name="Steinert M."/>
            <person name="Luzhetskyy A."/>
            <person name="Wink J."/>
            <person name="Ruckert C."/>
        </authorList>
    </citation>
    <scope>NUCLEOTIDE SEQUENCE [LARGE SCALE GENOMIC DNA]</scope>
    <source>
        <strain evidence="2 3">M2</strain>
    </source>
</reference>
<sequence>MIPTGRPCRLVVCRGCCCGTAKKRPGVDHEGQLERLRGLRDAEGRNVPVRTSDCLGPCFQANVVVVQPSTEGRESGGRPVWLGSFTEDRLVDDLDSWIRAGGPGAVPLPDSLADRVTSKDAEKPKKAKKSKKTKKSKKDEKADNSGKATRGEDPAAGRAPGTGKSGKADEPKKAAKAEKAEKKTRKSKNGKRSGKSERKAEKAAKKSGERDKKVEKKKKG</sequence>